<evidence type="ECO:0000259" key="2">
    <source>
        <dbReference type="Pfam" id="PF07603"/>
    </source>
</evidence>
<feature type="signal peptide" evidence="1">
    <location>
        <begin position="1"/>
        <end position="21"/>
    </location>
</feature>
<dbReference type="KEGG" id="fbe:FF125_09195"/>
<gene>
    <name evidence="3" type="ORF">FF125_09195</name>
</gene>
<reference evidence="3 4" key="1">
    <citation type="submission" date="2019-05" db="EMBL/GenBank/DDBJ databases">
        <title>Algicella ahnfeltiae gen. nov., sp. nov., a novel marine bacterium of the family Flavobacteriaceae isolated from a red alga.</title>
        <authorList>
            <person name="Nedashkovskaya O.I."/>
            <person name="Kukhlevskiy A.D."/>
            <person name="Kim S.-G."/>
            <person name="Zhukova N.V."/>
            <person name="Mikhailov V.V."/>
        </authorList>
    </citation>
    <scope>NUCLEOTIDE SEQUENCE [LARGE SCALE GENOMIC DNA]</scope>
    <source>
        <strain evidence="3 4">10Alg115</strain>
    </source>
</reference>
<evidence type="ECO:0000313" key="3">
    <source>
        <dbReference type="EMBL" id="QCX38598.1"/>
    </source>
</evidence>
<feature type="domain" description="Lcl C-terminal" evidence="2">
    <location>
        <begin position="238"/>
        <end position="350"/>
    </location>
</feature>
<name>A0A5B7TQU0_9FLAO</name>
<feature type="chain" id="PRO_5023036597" evidence="1">
    <location>
        <begin position="22"/>
        <end position="405"/>
    </location>
</feature>
<keyword evidence="1" id="KW-0732">Signal</keyword>
<keyword evidence="4" id="KW-1185">Reference proteome</keyword>
<dbReference type="Proteomes" id="UP000306229">
    <property type="component" value="Chromosome"/>
</dbReference>
<dbReference type="PROSITE" id="PS51257">
    <property type="entry name" value="PROKAR_LIPOPROTEIN"/>
    <property type="match status" value="1"/>
</dbReference>
<dbReference type="PANTHER" id="PTHR35812:SF1">
    <property type="entry name" value="LIPOPROTEIN"/>
    <property type="match status" value="1"/>
</dbReference>
<dbReference type="InterPro" id="IPR011460">
    <property type="entry name" value="Lcl_C"/>
</dbReference>
<feature type="domain" description="Lcl C-terminal" evidence="2">
    <location>
        <begin position="83"/>
        <end position="222"/>
    </location>
</feature>
<protein>
    <submittedName>
        <fullName evidence="3">DUF1566 domain-containing protein</fullName>
    </submittedName>
</protein>
<accession>A0A5B7TQU0</accession>
<dbReference type="PANTHER" id="PTHR35812">
    <property type="entry name" value="LIPOPROTEIN"/>
    <property type="match status" value="1"/>
</dbReference>
<evidence type="ECO:0000256" key="1">
    <source>
        <dbReference type="SAM" id="SignalP"/>
    </source>
</evidence>
<dbReference type="AlphaFoldDB" id="A0A5B7TQU0"/>
<dbReference type="Pfam" id="PF07603">
    <property type="entry name" value="Lcl_C"/>
    <property type="match status" value="2"/>
</dbReference>
<dbReference type="RefSeq" id="WP_138949492.1">
    <property type="nucleotide sequence ID" value="NZ_CP040749.1"/>
</dbReference>
<dbReference type="OrthoDB" id="9793251at2"/>
<evidence type="ECO:0000313" key="4">
    <source>
        <dbReference type="Proteomes" id="UP000306229"/>
    </source>
</evidence>
<organism evidence="3 4">
    <name type="scientific">Aureibaculum algae</name>
    <dbReference type="NCBI Taxonomy" id="2584122"/>
    <lineage>
        <taxon>Bacteria</taxon>
        <taxon>Pseudomonadati</taxon>
        <taxon>Bacteroidota</taxon>
        <taxon>Flavobacteriia</taxon>
        <taxon>Flavobacteriales</taxon>
        <taxon>Flavobacteriaceae</taxon>
        <taxon>Aureibaculum</taxon>
    </lineage>
</organism>
<proteinExistence type="predicted"/>
<dbReference type="EMBL" id="CP040749">
    <property type="protein sequence ID" value="QCX38598.1"/>
    <property type="molecule type" value="Genomic_DNA"/>
</dbReference>
<sequence>MSAYKYLYLLSGLLLFSIACSKDDNNTIPKENSITGYKIVDTGVEDFYDNTSVIAEPLSNQAFYGQDATYSGNQPNYTDNGDGTITDNITGLIWEKDMGDKITFDDAFTKAENSTLGDYSDWRVPTLKELYSLINFTGRVQGETAIDLFIDTNYFNQPIGDVSIGEREIDAQTWSSTAYVGLTMNTDETVFGVNFIDGRIKGYPKFKPASGAENEMYFRMVRGNTAYGENDFIDNGDGTISDLATGLMWQKADDGISRDWEDALEYSENLELASFNDWRLPNAKELQSIVDYTRSPQTTKSPAINPIFDTTEINYPDDNSGGHYPFFWTSTTHLDGVNPYSGAVYIAFGEGLGEMNGVLLDVHGAGCQRSDPKSGDINDYPQYFGPQGDIRYVYNYVRCVRAIKL</sequence>